<keyword evidence="1" id="KW-0472">Membrane</keyword>
<reference evidence="2" key="1">
    <citation type="submission" date="2021-01" db="EMBL/GenBank/DDBJ databases">
        <title>A chromosome-scale assembly of European eel, Anguilla anguilla.</title>
        <authorList>
            <person name="Henkel C."/>
            <person name="Jong-Raadsen S.A."/>
            <person name="Dufour S."/>
            <person name="Weltzien F.-A."/>
            <person name="Palstra A.P."/>
            <person name="Pelster B."/>
            <person name="Spaink H.P."/>
            <person name="Van Den Thillart G.E."/>
            <person name="Jansen H."/>
            <person name="Zahm M."/>
            <person name="Klopp C."/>
            <person name="Cedric C."/>
            <person name="Louis A."/>
            <person name="Berthelot C."/>
            <person name="Parey E."/>
            <person name="Roest Crollius H."/>
            <person name="Montfort J."/>
            <person name="Robinson-Rechavi M."/>
            <person name="Bucao C."/>
            <person name="Bouchez O."/>
            <person name="Gislard M."/>
            <person name="Lluch J."/>
            <person name="Milhes M."/>
            <person name="Lampietro C."/>
            <person name="Lopez Roques C."/>
            <person name="Donnadieu C."/>
            <person name="Braasch I."/>
            <person name="Desvignes T."/>
            <person name="Postlethwait J."/>
            <person name="Bobe J."/>
            <person name="Guiguen Y."/>
            <person name="Dirks R."/>
        </authorList>
    </citation>
    <scope>NUCLEOTIDE SEQUENCE</scope>
    <source>
        <strain evidence="2">Tag_6206</strain>
        <tissue evidence="2">Liver</tissue>
    </source>
</reference>
<comment type="caution">
    <text evidence="2">The sequence shown here is derived from an EMBL/GenBank/DDBJ whole genome shotgun (WGS) entry which is preliminary data.</text>
</comment>
<dbReference type="AlphaFoldDB" id="A0A9D3LZ01"/>
<evidence type="ECO:0000256" key="1">
    <source>
        <dbReference type="SAM" id="Phobius"/>
    </source>
</evidence>
<organism evidence="2 3">
    <name type="scientific">Anguilla anguilla</name>
    <name type="common">European freshwater eel</name>
    <name type="synonym">Muraena anguilla</name>
    <dbReference type="NCBI Taxonomy" id="7936"/>
    <lineage>
        <taxon>Eukaryota</taxon>
        <taxon>Metazoa</taxon>
        <taxon>Chordata</taxon>
        <taxon>Craniata</taxon>
        <taxon>Vertebrata</taxon>
        <taxon>Euteleostomi</taxon>
        <taxon>Actinopterygii</taxon>
        <taxon>Neopterygii</taxon>
        <taxon>Teleostei</taxon>
        <taxon>Anguilliformes</taxon>
        <taxon>Anguillidae</taxon>
        <taxon>Anguilla</taxon>
    </lineage>
</organism>
<evidence type="ECO:0000313" key="2">
    <source>
        <dbReference type="EMBL" id="KAG5838464.1"/>
    </source>
</evidence>
<dbReference type="EMBL" id="JAFIRN010000012">
    <property type="protein sequence ID" value="KAG5838464.1"/>
    <property type="molecule type" value="Genomic_DNA"/>
</dbReference>
<accession>A0A9D3LZ01</accession>
<sequence>MNSSTGINEDIAKSTSPIRQQSLRLTPLLLQGALQIPEVLREQLDLVCAPIQLGIKDIRPNVINLLKQKLLFYDVWFIVLLKGVGRDPWFDGLHLGIRGLAERVPFILLILKGVCRPCDSSLPCGALFLFVIFKGVIFLAIGDLFLRVFFQDLFCKWIKWIFLNWGRVLFFKWI</sequence>
<keyword evidence="1" id="KW-0812">Transmembrane</keyword>
<feature type="transmembrane region" description="Helical" evidence="1">
    <location>
        <begin position="126"/>
        <end position="150"/>
    </location>
</feature>
<keyword evidence="1" id="KW-1133">Transmembrane helix</keyword>
<evidence type="ECO:0000313" key="3">
    <source>
        <dbReference type="Proteomes" id="UP001044222"/>
    </source>
</evidence>
<protein>
    <submittedName>
        <fullName evidence="2">Uncharacterized protein</fullName>
    </submittedName>
</protein>
<dbReference type="Proteomes" id="UP001044222">
    <property type="component" value="Chromosome 12"/>
</dbReference>
<proteinExistence type="predicted"/>
<name>A0A9D3LZ01_ANGAN</name>
<gene>
    <name evidence="2" type="ORF">ANANG_G00223970</name>
</gene>
<keyword evidence="3" id="KW-1185">Reference proteome</keyword>